<protein>
    <recommendedName>
        <fullName evidence="3">PF08876 domain protein</fullName>
    </recommendedName>
</protein>
<dbReference type="AlphaFoldDB" id="G5KFG8"/>
<accession>G5KFG8</accession>
<dbReference type="InterPro" id="IPR014975">
    <property type="entry name" value="DUF1836"/>
</dbReference>
<keyword evidence="2" id="KW-1185">Reference proteome</keyword>
<evidence type="ECO:0008006" key="3">
    <source>
        <dbReference type="Google" id="ProtNLM"/>
    </source>
</evidence>
<dbReference type="RefSeq" id="WP_006738401.1">
    <property type="nucleotide sequence ID" value="NZ_AEUZ02000001.1"/>
</dbReference>
<dbReference type="Gene3D" id="1.10.1660.10">
    <property type="match status" value="1"/>
</dbReference>
<evidence type="ECO:0000313" key="2">
    <source>
        <dbReference type="Proteomes" id="UP000005388"/>
    </source>
</evidence>
<gene>
    <name evidence="1" type="ORF">STRUR_1012</name>
</gene>
<dbReference type="eggNOG" id="COG0789">
    <property type="taxonomic scope" value="Bacteria"/>
</dbReference>
<name>G5KFG8_9STRE</name>
<dbReference type="SUPFAM" id="SSF46955">
    <property type="entry name" value="Putative DNA-binding domain"/>
    <property type="match status" value="1"/>
</dbReference>
<dbReference type="PANTHER" id="PTHR40056:SF1">
    <property type="entry name" value="DUF1836 DOMAIN-CONTAINING PROTEIN"/>
    <property type="match status" value="1"/>
</dbReference>
<evidence type="ECO:0000313" key="1">
    <source>
        <dbReference type="EMBL" id="EHJ55606.1"/>
    </source>
</evidence>
<dbReference type="PANTHER" id="PTHR40056">
    <property type="entry name" value="HYPOTHETICAL CYTOSOLIC PROTEIN"/>
    <property type="match status" value="1"/>
</dbReference>
<dbReference type="Pfam" id="PF08876">
    <property type="entry name" value="DUF1836"/>
    <property type="match status" value="1"/>
</dbReference>
<sequence length="145" mass="16907">MKHCPKWNELPELDLYLDQVLLYVNELTTTSTFANDKGLTASMINNYVKHGHLEKPIKKKYQRHQVARLIVITALKNVFSIQEISQTLTLLTQHNDSKEMYDAFVNCMNEEENQTIPQIVITACETYKLYLKTHELMTFLEGDNQ</sequence>
<organism evidence="1 2">
    <name type="scientific">Streptococcus urinalis 2285-97</name>
    <dbReference type="NCBI Taxonomy" id="764291"/>
    <lineage>
        <taxon>Bacteria</taxon>
        <taxon>Bacillati</taxon>
        <taxon>Bacillota</taxon>
        <taxon>Bacilli</taxon>
        <taxon>Lactobacillales</taxon>
        <taxon>Streptococcaceae</taxon>
        <taxon>Streptococcus</taxon>
    </lineage>
</organism>
<dbReference type="InterPro" id="IPR009061">
    <property type="entry name" value="DNA-bd_dom_put_sf"/>
</dbReference>
<dbReference type="EMBL" id="AEUZ02000001">
    <property type="protein sequence ID" value="EHJ55606.1"/>
    <property type="molecule type" value="Genomic_DNA"/>
</dbReference>
<proteinExistence type="predicted"/>
<reference evidence="1 2" key="1">
    <citation type="journal article" date="2014" name="Int. J. Syst. Evol. Microbiol.">
        <title>Phylogenomics and the dynamic genome evolution of the genus Streptococcus.</title>
        <authorList>
            <consortium name="The Broad Institute Genome Sequencing Platform"/>
            <person name="Richards V.P."/>
            <person name="Palmer S.R."/>
            <person name="Pavinski Bitar P.D."/>
            <person name="Qin X."/>
            <person name="Weinstock G.M."/>
            <person name="Highlander S.K."/>
            <person name="Town C.D."/>
            <person name="Burne R.A."/>
            <person name="Stanhope M.J."/>
        </authorList>
    </citation>
    <scope>NUCLEOTIDE SEQUENCE [LARGE SCALE GENOMIC DNA]</scope>
    <source>
        <strain evidence="1 2">2285-97</strain>
    </source>
</reference>
<dbReference type="STRING" id="764291.STRUR_1012"/>
<dbReference type="Proteomes" id="UP000005388">
    <property type="component" value="Unassembled WGS sequence"/>
</dbReference>
<comment type="caution">
    <text evidence="1">The sequence shown here is derived from an EMBL/GenBank/DDBJ whole genome shotgun (WGS) entry which is preliminary data.</text>
</comment>